<evidence type="ECO:0000313" key="2">
    <source>
        <dbReference type="Proteomes" id="UP000471166"/>
    </source>
</evidence>
<name>A0A6P1CK78_9NOCA</name>
<comment type="caution">
    <text evidence="1">The sequence shown here is derived from an EMBL/GenBank/DDBJ whole genome shotgun (WGS) entry which is preliminary data.</text>
</comment>
<sequence>MASLDRRGRVSNADIPRVLGWSSSTSLTIVERESVIVVRAPGQVRLIHECGYLYLPSRHRKAAGIRAGHRVLLAADLANRILLVYPPTALDRLLTGHFAMVIKEVR</sequence>
<proteinExistence type="predicted"/>
<organism evidence="1 2">
    <name type="scientific">Nocardia cyriacigeorgica</name>
    <dbReference type="NCBI Taxonomy" id="135487"/>
    <lineage>
        <taxon>Bacteria</taxon>
        <taxon>Bacillati</taxon>
        <taxon>Actinomycetota</taxon>
        <taxon>Actinomycetes</taxon>
        <taxon>Mycobacteriales</taxon>
        <taxon>Nocardiaceae</taxon>
        <taxon>Nocardia</taxon>
    </lineage>
</organism>
<protein>
    <recommendedName>
        <fullName evidence="3">AbrB/MazE/SpoVT family DNA-binding domain-containing protein</fullName>
    </recommendedName>
</protein>
<accession>A0A6P1CK78</accession>
<dbReference type="RefSeq" id="WP_163843780.1">
    <property type="nucleotide sequence ID" value="NZ_CP107969.1"/>
</dbReference>
<evidence type="ECO:0008006" key="3">
    <source>
        <dbReference type="Google" id="ProtNLM"/>
    </source>
</evidence>
<reference evidence="1 2" key="1">
    <citation type="submission" date="2020-01" db="EMBL/GenBank/DDBJ databases">
        <title>Genetics and antimicrobial susceptibilities of Nocardia species isolated from the soil; a comparison with species isolated from humans.</title>
        <authorList>
            <person name="Carrasco G."/>
            <person name="Monzon S."/>
            <person name="Sansegundo M."/>
            <person name="Garcia E."/>
            <person name="Garrido N."/>
            <person name="Medina M.J."/>
            <person name="Villalon P."/>
            <person name="Ramirez-Arocha A.C."/>
            <person name="Jimenez P."/>
            <person name="Cuesta I."/>
            <person name="Valdezate S."/>
        </authorList>
    </citation>
    <scope>NUCLEOTIDE SEQUENCE [LARGE SCALE GENOMIC DNA]</scope>
    <source>
        <strain evidence="1 2">CNM20110626</strain>
    </source>
</reference>
<dbReference type="Proteomes" id="UP000471166">
    <property type="component" value="Unassembled WGS sequence"/>
</dbReference>
<dbReference type="AlphaFoldDB" id="A0A6P1CK78"/>
<gene>
    <name evidence="1" type="ORF">GV791_09665</name>
</gene>
<evidence type="ECO:0000313" key="1">
    <source>
        <dbReference type="EMBL" id="NEW32828.1"/>
    </source>
</evidence>
<dbReference type="EMBL" id="JAAGVB010000012">
    <property type="protein sequence ID" value="NEW32828.1"/>
    <property type="molecule type" value="Genomic_DNA"/>
</dbReference>